<dbReference type="NCBIfam" id="TIGR01643">
    <property type="entry name" value="YD_repeat_2x"/>
    <property type="match status" value="12"/>
</dbReference>
<dbReference type="Pfam" id="PF05593">
    <property type="entry name" value="RHS_repeat"/>
    <property type="match status" value="6"/>
</dbReference>
<dbReference type="Gene3D" id="2.180.10.10">
    <property type="entry name" value="RHS repeat-associated core"/>
    <property type="match status" value="4"/>
</dbReference>
<feature type="region of interest" description="Disordered" evidence="2">
    <location>
        <begin position="19"/>
        <end position="88"/>
    </location>
</feature>
<dbReference type="InterPro" id="IPR056823">
    <property type="entry name" value="TEN-like_YD-shell"/>
</dbReference>
<sequence>MARKMDDVVEELREVATKTLRDVGQSLKKNADDVADGIRKHADARRDLDSDMARSGSDRTGSRTDGLPSNADSTAREGDRTPTGCGDPVDVATGAVFLQENDLTLPGDLPLVLSRKHSSDWTYGHWFGPSWSSTFDERVDVHTDLVGRRSVVVIAADTMAHVFRNLEVGKESRPVAGGTTRMRVTEDGDYHLLDTATGETRHYGTVMDGTAWLTSITNASGDSVRFTRDERGIPSEVIHSAGYRVGVATSGQRVTGLTVTRADGSDAVDVMGYRYDANGDLVGVVNGSGEELEFAYDQHRLARWIDRNGTSYDYVYDAQGRCVSQGGSDGVMRNTFEYGEANASGLRETRVTDSRELTTIFKINSRFQVVATIDPLGGATSSEWSEQNQLLARTDPLGRRTTFDYDEAGNLTEVTRPDGSQTTMEWADTPAGPRMVRQVLPDGSVTTLSYDDAGRRTAVTDASGVTTAFGYGDDGHLASVTDPLGRVRTIETDTAGLPRRVVEPDGRSAGFERDHLGRVVASTDALGARTTYSWTVDGQLASRRLPDGSTESWTYDGEGNPVSYTDPAGRTTMTRFTHFDMPAEVMAPDGATTRYTYDPELRLTSVTNPQGATWRYDYDDAGRLATETDYNGRTLTYAYDIAGQMIEQTNGAGQRLTFGYDALGNLVTEQAGDETTTMAYDPVGRLLRATSPGVDLVIERGPLGRVHAESVNGRSVVKEHDSLGRPTRRTTPEGVETTWDYGAGVAPERMTVAGQEIAFEHDLSGRETRRTTGDLVLEQTWDLIGQPLTQRVQRQAGSVPLVVLQERTFAYESAGRLIGVEDRLTGARRFELDLADQITSVALDGSVTESYSYDPLGNITRAAANGGDAERREYDGNLLARAGRSRFAYDAQGRLVRHTRTRLSAKPDTWLYEWDAKDRLAAVRTPDGTRWTYVYDALGRRIAKRRHDGAGVIVEQTVFAWDGLTMVEQTSADGSITSWAHDGQRALAQVELTAEQTDARFFAIVTDLVGAPAEMLTADAELVWHARRTIWGAPGDDTTTPTPLRFAGQYADAETGLYYNNQRYYDPATGRYLSQDPLGLLPAPNPNTYVHNPMMWADPLGLAPSACKQNALELRGNLIADGRPPQPGEAAAHIVPSTASNGHWAPGARARQMLHYYGVDINGAANGLPLGHPSPHNYTHRGNFLTRVEQSLLQIESAGIRRGASVDQIGTAMENQLRVIGRAVSTELAGGSPAPGSVWTG</sequence>
<dbReference type="InterPro" id="IPR022385">
    <property type="entry name" value="Rhs_assc_core"/>
</dbReference>
<evidence type="ECO:0000259" key="4">
    <source>
        <dbReference type="Pfam" id="PF25023"/>
    </source>
</evidence>
<gene>
    <name evidence="5" type="ORF">FHS12_001751</name>
</gene>
<comment type="caution">
    <text evidence="5">The sequence shown here is derived from an EMBL/GenBank/DDBJ whole genome shotgun (WGS) entry which is preliminary data.</text>
</comment>
<dbReference type="PANTHER" id="PTHR32305">
    <property type="match status" value="1"/>
</dbReference>
<evidence type="ECO:0000256" key="1">
    <source>
        <dbReference type="ARBA" id="ARBA00022737"/>
    </source>
</evidence>
<feature type="region of interest" description="Disordered" evidence="2">
    <location>
        <begin position="719"/>
        <end position="739"/>
    </location>
</feature>
<dbReference type="NCBIfam" id="TIGR03696">
    <property type="entry name" value="Rhs_assc_core"/>
    <property type="match status" value="1"/>
</dbReference>
<reference evidence="5 6" key="1">
    <citation type="submission" date="2020-08" db="EMBL/GenBank/DDBJ databases">
        <title>Genomic Encyclopedia of Type Strains, Phase III (KMG-III): the genomes of soil and plant-associated and newly described type strains.</title>
        <authorList>
            <person name="Whitman W."/>
        </authorList>
    </citation>
    <scope>NUCLEOTIDE SEQUENCE [LARGE SCALE GENOMIC DNA]</scope>
    <source>
        <strain evidence="5 6">CECT 3302</strain>
    </source>
</reference>
<dbReference type="InterPro" id="IPR045351">
    <property type="entry name" value="DUF6531"/>
</dbReference>
<dbReference type="Pfam" id="PF25023">
    <property type="entry name" value="TEN_YD-shell"/>
    <property type="match status" value="1"/>
</dbReference>
<dbReference type="Pfam" id="PF14412">
    <property type="entry name" value="AHH"/>
    <property type="match status" value="1"/>
</dbReference>
<evidence type="ECO:0000313" key="6">
    <source>
        <dbReference type="Proteomes" id="UP000577707"/>
    </source>
</evidence>
<evidence type="ECO:0000256" key="2">
    <source>
        <dbReference type="SAM" id="MobiDB-lite"/>
    </source>
</evidence>
<feature type="compositionally biased region" description="Basic and acidic residues" evidence="2">
    <location>
        <begin position="29"/>
        <end position="62"/>
    </location>
</feature>
<feature type="domain" description="Teneurin-like YD-shell" evidence="4">
    <location>
        <begin position="808"/>
        <end position="1076"/>
    </location>
</feature>
<proteinExistence type="predicted"/>
<feature type="region of interest" description="Disordered" evidence="2">
    <location>
        <begin position="409"/>
        <end position="428"/>
    </location>
</feature>
<accession>A0A7W5F829</accession>
<dbReference type="RefSeq" id="WP_183544250.1">
    <property type="nucleotide sequence ID" value="NZ_BMQT01000003.1"/>
</dbReference>
<protein>
    <submittedName>
        <fullName evidence="5">RHS repeat-associated protein</fullName>
    </submittedName>
</protein>
<dbReference type="PANTHER" id="PTHR32305:SF15">
    <property type="entry name" value="PROTEIN RHSA-RELATED"/>
    <property type="match status" value="1"/>
</dbReference>
<dbReference type="Pfam" id="PF20148">
    <property type="entry name" value="DUF6531"/>
    <property type="match status" value="1"/>
</dbReference>
<dbReference type="InterPro" id="IPR032871">
    <property type="entry name" value="AHH_dom_containing"/>
</dbReference>
<dbReference type="InterPro" id="IPR031325">
    <property type="entry name" value="RHS_repeat"/>
</dbReference>
<keyword evidence="1" id="KW-0677">Repeat</keyword>
<keyword evidence="6" id="KW-1185">Reference proteome</keyword>
<dbReference type="Proteomes" id="UP000577707">
    <property type="component" value="Unassembled WGS sequence"/>
</dbReference>
<evidence type="ECO:0000259" key="3">
    <source>
        <dbReference type="Pfam" id="PF20148"/>
    </source>
</evidence>
<dbReference type="InterPro" id="IPR006530">
    <property type="entry name" value="YD"/>
</dbReference>
<dbReference type="InterPro" id="IPR050708">
    <property type="entry name" value="T6SS_VgrG/RHS"/>
</dbReference>
<dbReference type="AlphaFoldDB" id="A0A7W5F829"/>
<name>A0A7W5F829_9ACTN</name>
<organism evidence="5 6">
    <name type="scientific">Nocardioides albus</name>
    <dbReference type="NCBI Taxonomy" id="1841"/>
    <lineage>
        <taxon>Bacteria</taxon>
        <taxon>Bacillati</taxon>
        <taxon>Actinomycetota</taxon>
        <taxon>Actinomycetes</taxon>
        <taxon>Propionibacteriales</taxon>
        <taxon>Nocardioidaceae</taxon>
        <taxon>Nocardioides</taxon>
    </lineage>
</organism>
<dbReference type="EMBL" id="JACHXG010000003">
    <property type="protein sequence ID" value="MBB3088810.1"/>
    <property type="molecule type" value="Genomic_DNA"/>
</dbReference>
<evidence type="ECO:0000313" key="5">
    <source>
        <dbReference type="EMBL" id="MBB3088810.1"/>
    </source>
</evidence>
<feature type="domain" description="DUF6531" evidence="3">
    <location>
        <begin position="86"/>
        <end position="163"/>
    </location>
</feature>